<organism evidence="1 2">
    <name type="scientific">Bugula neritina</name>
    <name type="common">Brown bryozoan</name>
    <name type="synonym">Sertularia neritina</name>
    <dbReference type="NCBI Taxonomy" id="10212"/>
    <lineage>
        <taxon>Eukaryota</taxon>
        <taxon>Metazoa</taxon>
        <taxon>Spiralia</taxon>
        <taxon>Lophotrochozoa</taxon>
        <taxon>Bryozoa</taxon>
        <taxon>Gymnolaemata</taxon>
        <taxon>Cheilostomatida</taxon>
        <taxon>Flustrina</taxon>
        <taxon>Buguloidea</taxon>
        <taxon>Bugulidae</taxon>
        <taxon>Bugula</taxon>
    </lineage>
</organism>
<name>A0A7J7KKX7_BUGNE</name>
<dbReference type="AlphaFoldDB" id="A0A7J7KKX7"/>
<proteinExistence type="predicted"/>
<sequence>MVHLFVVSFENMAKESEFIFQEAGLSNPVSVMNKVRAESIRDVEKENKKISYVDFWKQVPAELIDKVRFYYRYEIFLFDYPETPFYIDPAEQLV</sequence>
<gene>
    <name evidence="1" type="ORF">EB796_002969</name>
</gene>
<protein>
    <submittedName>
        <fullName evidence="1">Uncharacterized protein</fullName>
    </submittedName>
</protein>
<evidence type="ECO:0000313" key="2">
    <source>
        <dbReference type="Proteomes" id="UP000593567"/>
    </source>
</evidence>
<dbReference type="EMBL" id="VXIV02000366">
    <property type="protein sequence ID" value="KAF6038721.1"/>
    <property type="molecule type" value="Genomic_DNA"/>
</dbReference>
<comment type="caution">
    <text evidence="1">The sequence shown here is derived from an EMBL/GenBank/DDBJ whole genome shotgun (WGS) entry which is preliminary data.</text>
</comment>
<evidence type="ECO:0000313" key="1">
    <source>
        <dbReference type="EMBL" id="KAF6038721.1"/>
    </source>
</evidence>
<dbReference type="Proteomes" id="UP000593567">
    <property type="component" value="Unassembled WGS sequence"/>
</dbReference>
<reference evidence="1" key="1">
    <citation type="submission" date="2020-06" db="EMBL/GenBank/DDBJ databases">
        <title>Draft genome of Bugula neritina, a colonial animal packing powerful symbionts and potential medicines.</title>
        <authorList>
            <person name="Rayko M."/>
        </authorList>
    </citation>
    <scope>NUCLEOTIDE SEQUENCE [LARGE SCALE GENOMIC DNA]</scope>
    <source>
        <strain evidence="1">Kwan_BN1</strain>
    </source>
</reference>
<keyword evidence="2" id="KW-1185">Reference proteome</keyword>
<accession>A0A7J7KKX7</accession>